<dbReference type="AlphaFoldDB" id="A0A5N5G0F1"/>
<organism evidence="2 3">
    <name type="scientific">Pyrus ussuriensis x Pyrus communis</name>
    <dbReference type="NCBI Taxonomy" id="2448454"/>
    <lineage>
        <taxon>Eukaryota</taxon>
        <taxon>Viridiplantae</taxon>
        <taxon>Streptophyta</taxon>
        <taxon>Embryophyta</taxon>
        <taxon>Tracheophyta</taxon>
        <taxon>Spermatophyta</taxon>
        <taxon>Magnoliopsida</taxon>
        <taxon>eudicotyledons</taxon>
        <taxon>Gunneridae</taxon>
        <taxon>Pentapetalae</taxon>
        <taxon>rosids</taxon>
        <taxon>fabids</taxon>
        <taxon>Rosales</taxon>
        <taxon>Rosaceae</taxon>
        <taxon>Amygdaloideae</taxon>
        <taxon>Maleae</taxon>
        <taxon>Pyrus</taxon>
    </lineage>
</organism>
<keyword evidence="3" id="KW-1185">Reference proteome</keyword>
<proteinExistence type="predicted"/>
<evidence type="ECO:0000313" key="3">
    <source>
        <dbReference type="Proteomes" id="UP000327157"/>
    </source>
</evidence>
<feature type="region of interest" description="Disordered" evidence="1">
    <location>
        <begin position="30"/>
        <end position="108"/>
    </location>
</feature>
<reference evidence="2 3" key="1">
    <citation type="submission" date="2019-09" db="EMBL/GenBank/DDBJ databases">
        <authorList>
            <person name="Ou C."/>
        </authorList>
    </citation>
    <scope>NUCLEOTIDE SEQUENCE [LARGE SCALE GENOMIC DNA]</scope>
    <source>
        <strain evidence="2">S2</strain>
        <tissue evidence="2">Leaf</tissue>
    </source>
</reference>
<dbReference type="Proteomes" id="UP000327157">
    <property type="component" value="Chromosome 14"/>
</dbReference>
<protein>
    <submittedName>
        <fullName evidence="2">Uncharacterized protein</fullName>
    </submittedName>
</protein>
<reference evidence="3" key="2">
    <citation type="submission" date="2019-10" db="EMBL/GenBank/DDBJ databases">
        <title>A de novo genome assembly of a pear dwarfing rootstock.</title>
        <authorList>
            <person name="Wang F."/>
            <person name="Wang J."/>
            <person name="Li S."/>
            <person name="Zhang Y."/>
            <person name="Fang M."/>
            <person name="Ma L."/>
            <person name="Zhao Y."/>
            <person name="Jiang S."/>
        </authorList>
    </citation>
    <scope>NUCLEOTIDE SEQUENCE [LARGE SCALE GENOMIC DNA]</scope>
</reference>
<evidence type="ECO:0000313" key="2">
    <source>
        <dbReference type="EMBL" id="KAB2608846.1"/>
    </source>
</evidence>
<reference evidence="2 3" key="3">
    <citation type="submission" date="2019-11" db="EMBL/GenBank/DDBJ databases">
        <title>A de novo genome assembly of a pear dwarfing rootstock.</title>
        <authorList>
            <person name="Wang F."/>
            <person name="Wang J."/>
            <person name="Li S."/>
            <person name="Zhang Y."/>
            <person name="Fang M."/>
            <person name="Ma L."/>
            <person name="Zhao Y."/>
            <person name="Jiang S."/>
        </authorList>
    </citation>
    <scope>NUCLEOTIDE SEQUENCE [LARGE SCALE GENOMIC DNA]</scope>
    <source>
        <strain evidence="2">S2</strain>
        <tissue evidence="2">Leaf</tissue>
    </source>
</reference>
<dbReference type="EMBL" id="SMOL01000553">
    <property type="protein sequence ID" value="KAB2608846.1"/>
    <property type="molecule type" value="Genomic_DNA"/>
</dbReference>
<sequence>MTTSAMKGRAWTRKEDEALCKAYRWVLEDSVKGSSQTSEDPPQHRVGPTPVFETASLAVDRDEDGSLTIQKIRVENPSPGEGSIPRAMGRNKAQKLKEKDEAKDDTFQ</sequence>
<evidence type="ECO:0000256" key="1">
    <source>
        <dbReference type="SAM" id="MobiDB-lite"/>
    </source>
</evidence>
<feature type="compositionally biased region" description="Basic and acidic residues" evidence="1">
    <location>
        <begin position="95"/>
        <end position="108"/>
    </location>
</feature>
<accession>A0A5N5G0F1</accession>
<comment type="caution">
    <text evidence="2">The sequence shown here is derived from an EMBL/GenBank/DDBJ whole genome shotgun (WGS) entry which is preliminary data.</text>
</comment>
<name>A0A5N5G0F1_9ROSA</name>
<dbReference type="OrthoDB" id="1571022at2759"/>
<gene>
    <name evidence="2" type="ORF">D8674_012014</name>
</gene>